<keyword evidence="2" id="KW-1185">Reference proteome</keyword>
<sequence length="240" mass="26838">MVLAKIRLLLQNGTTHIQDSLIELQSMLDLMKKHTGAQVDSCLKSKQNETSAMAEKALHQMVVCGYALIGHDPTQAVGKVVALKSMIKQGVKPSPIIKSSMMEITGKLLEGVVDLTKLMAHGAMHEACLIEVVKTLEDEAFDIIKNLRDCAYGNNSYFDDINNYLSENNATVLDIGRKLKTLDTDKNKNTSDVNEMKELLRRMVLENNKTDVDKKLKDKLLQLQDDIKFNDANDISIIYT</sequence>
<accession>A0AAV1K794</accession>
<proteinExistence type="predicted"/>
<dbReference type="EMBL" id="CAVLGL010000002">
    <property type="protein sequence ID" value="CAK1578966.1"/>
    <property type="molecule type" value="Genomic_DNA"/>
</dbReference>
<organism evidence="1 2">
    <name type="scientific">Parnassius mnemosyne</name>
    <name type="common">clouded apollo</name>
    <dbReference type="NCBI Taxonomy" id="213953"/>
    <lineage>
        <taxon>Eukaryota</taxon>
        <taxon>Metazoa</taxon>
        <taxon>Ecdysozoa</taxon>
        <taxon>Arthropoda</taxon>
        <taxon>Hexapoda</taxon>
        <taxon>Insecta</taxon>
        <taxon>Pterygota</taxon>
        <taxon>Neoptera</taxon>
        <taxon>Endopterygota</taxon>
        <taxon>Lepidoptera</taxon>
        <taxon>Glossata</taxon>
        <taxon>Ditrysia</taxon>
        <taxon>Papilionoidea</taxon>
        <taxon>Papilionidae</taxon>
        <taxon>Parnassiinae</taxon>
        <taxon>Parnassini</taxon>
        <taxon>Parnassius</taxon>
        <taxon>Driopa</taxon>
    </lineage>
</organism>
<dbReference type="Proteomes" id="UP001314205">
    <property type="component" value="Unassembled WGS sequence"/>
</dbReference>
<dbReference type="AlphaFoldDB" id="A0AAV1K794"/>
<evidence type="ECO:0000313" key="2">
    <source>
        <dbReference type="Proteomes" id="UP001314205"/>
    </source>
</evidence>
<comment type="caution">
    <text evidence="1">The sequence shown here is derived from an EMBL/GenBank/DDBJ whole genome shotgun (WGS) entry which is preliminary data.</text>
</comment>
<protein>
    <submittedName>
        <fullName evidence="1">Uncharacterized protein</fullName>
    </submittedName>
</protein>
<name>A0AAV1K794_9NEOP</name>
<reference evidence="1 2" key="1">
    <citation type="submission" date="2023-11" db="EMBL/GenBank/DDBJ databases">
        <authorList>
            <person name="Hedman E."/>
            <person name="Englund M."/>
            <person name="Stromberg M."/>
            <person name="Nyberg Akerstrom W."/>
            <person name="Nylinder S."/>
            <person name="Jareborg N."/>
            <person name="Kallberg Y."/>
            <person name="Kronander E."/>
        </authorList>
    </citation>
    <scope>NUCLEOTIDE SEQUENCE [LARGE SCALE GENOMIC DNA]</scope>
</reference>
<evidence type="ECO:0000313" key="1">
    <source>
        <dbReference type="EMBL" id="CAK1578966.1"/>
    </source>
</evidence>
<gene>
    <name evidence="1" type="ORF">PARMNEM_LOCUS989</name>
</gene>